<dbReference type="InterPro" id="IPR057258">
    <property type="entry name" value="Ribosomal_uS3"/>
</dbReference>
<evidence type="ECO:0000259" key="2">
    <source>
        <dbReference type="Pfam" id="PF07650"/>
    </source>
</evidence>
<dbReference type="Proteomes" id="UP000631114">
    <property type="component" value="Unassembled WGS sequence"/>
</dbReference>
<organism evidence="3 4">
    <name type="scientific">Coptis chinensis</name>
    <dbReference type="NCBI Taxonomy" id="261450"/>
    <lineage>
        <taxon>Eukaryota</taxon>
        <taxon>Viridiplantae</taxon>
        <taxon>Streptophyta</taxon>
        <taxon>Embryophyta</taxon>
        <taxon>Tracheophyta</taxon>
        <taxon>Spermatophyta</taxon>
        <taxon>Magnoliopsida</taxon>
        <taxon>Ranunculales</taxon>
        <taxon>Ranunculaceae</taxon>
        <taxon>Coptidoideae</taxon>
        <taxon>Coptis</taxon>
    </lineage>
</organism>
<dbReference type="Pfam" id="PF07650">
    <property type="entry name" value="KH_2"/>
    <property type="match status" value="1"/>
</dbReference>
<dbReference type="InterPro" id="IPR015946">
    <property type="entry name" value="KH_dom-like_a/b"/>
</dbReference>
<dbReference type="InterPro" id="IPR009019">
    <property type="entry name" value="KH_sf_prok-type"/>
</dbReference>
<dbReference type="InterPro" id="IPR004044">
    <property type="entry name" value="KH_dom_type_2"/>
</dbReference>
<dbReference type="GO" id="GO:0003723">
    <property type="term" value="F:RNA binding"/>
    <property type="evidence" value="ECO:0007669"/>
    <property type="project" value="UniProtKB-KW"/>
</dbReference>
<reference evidence="3 4" key="1">
    <citation type="submission" date="2020-10" db="EMBL/GenBank/DDBJ databases">
        <title>The Coptis chinensis genome and diversification of protoberbering-type alkaloids.</title>
        <authorList>
            <person name="Wang B."/>
            <person name="Shu S."/>
            <person name="Song C."/>
            <person name="Liu Y."/>
        </authorList>
    </citation>
    <scope>NUCLEOTIDE SEQUENCE [LARGE SCALE GENOMIC DNA]</scope>
    <source>
        <strain evidence="3">HL-2020</strain>
        <tissue evidence="3">Leaf</tissue>
    </source>
</reference>
<protein>
    <recommendedName>
        <fullName evidence="2">KH type-2 domain-containing protein</fullName>
    </recommendedName>
</protein>
<feature type="domain" description="KH type-2" evidence="2">
    <location>
        <begin position="3"/>
        <end position="55"/>
    </location>
</feature>
<dbReference type="SUPFAM" id="SSF54814">
    <property type="entry name" value="Prokaryotic type KH domain (KH-domain type II)"/>
    <property type="match status" value="1"/>
</dbReference>
<name>A0A835H899_9MAGN</name>
<dbReference type="GO" id="GO:0003735">
    <property type="term" value="F:structural constituent of ribosome"/>
    <property type="evidence" value="ECO:0007669"/>
    <property type="project" value="TreeGrafter"/>
</dbReference>
<sequence>MVTPMCAEIIIRDTRTQNVLGEKGRRIRELTYVIQKRFKFPKNSVELYAEKINNRGLCAIAQAESLRYKLLGGLTVCRILCISDLNVAVIICDLIGEPQPYVSESGAGFFSVFPLQEFVVQGTQQGALSSGGCISATLLPGPLLAPKSIGEAAIQVEVDNGYIGKECDLRGGWPLNIVVKGIMQDVDPVTIFGNRRLGKGNFKVYVKYIIYRSTELPFPHD</sequence>
<dbReference type="GO" id="GO:0005634">
    <property type="term" value="C:nucleus"/>
    <property type="evidence" value="ECO:0007669"/>
    <property type="project" value="TreeGrafter"/>
</dbReference>
<evidence type="ECO:0000313" key="4">
    <source>
        <dbReference type="Proteomes" id="UP000631114"/>
    </source>
</evidence>
<dbReference type="OrthoDB" id="10248446at2759"/>
<proteinExistence type="predicted"/>
<accession>A0A835H899</accession>
<keyword evidence="4" id="KW-1185">Reference proteome</keyword>
<evidence type="ECO:0000256" key="1">
    <source>
        <dbReference type="ARBA" id="ARBA00022884"/>
    </source>
</evidence>
<evidence type="ECO:0000313" key="3">
    <source>
        <dbReference type="EMBL" id="KAF9594486.1"/>
    </source>
</evidence>
<dbReference type="PANTHER" id="PTHR11760">
    <property type="entry name" value="30S/40S RIBOSOMAL PROTEIN S3"/>
    <property type="match status" value="1"/>
</dbReference>
<dbReference type="GO" id="GO:0022627">
    <property type="term" value="C:cytosolic small ribosomal subunit"/>
    <property type="evidence" value="ECO:0007669"/>
    <property type="project" value="TreeGrafter"/>
</dbReference>
<dbReference type="Gene3D" id="3.30.300.20">
    <property type="match status" value="1"/>
</dbReference>
<dbReference type="PANTHER" id="PTHR11760:SF69">
    <property type="entry name" value="SMALL RIBOSOMAL SUBUNIT PROTEIN US3X-RELATED"/>
    <property type="match status" value="1"/>
</dbReference>
<dbReference type="AlphaFoldDB" id="A0A835H899"/>
<gene>
    <name evidence="3" type="ORF">IFM89_031604</name>
</gene>
<keyword evidence="1" id="KW-0694">RNA-binding</keyword>
<dbReference type="EMBL" id="JADFTS010000008">
    <property type="protein sequence ID" value="KAF9594486.1"/>
    <property type="molecule type" value="Genomic_DNA"/>
</dbReference>
<comment type="caution">
    <text evidence="3">The sequence shown here is derived from an EMBL/GenBank/DDBJ whole genome shotgun (WGS) entry which is preliminary data.</text>
</comment>